<dbReference type="AlphaFoldDB" id="A0A7S0WYB1"/>
<dbReference type="GO" id="GO:0008942">
    <property type="term" value="F:nitrite reductase [NAD(P)H] activity"/>
    <property type="evidence" value="ECO:0007669"/>
    <property type="project" value="InterPro"/>
</dbReference>
<keyword evidence="5" id="KW-0411">Iron-sulfur</keyword>
<evidence type="ECO:0000256" key="4">
    <source>
        <dbReference type="ARBA" id="ARBA00023004"/>
    </source>
</evidence>
<organism evidence="9">
    <name type="scientific">Pyramimonas obovata</name>
    <dbReference type="NCBI Taxonomy" id="1411642"/>
    <lineage>
        <taxon>Eukaryota</taxon>
        <taxon>Viridiplantae</taxon>
        <taxon>Chlorophyta</taxon>
        <taxon>Pyramimonadophyceae</taxon>
        <taxon>Pyramimonadales</taxon>
        <taxon>Pyramimonadaceae</taxon>
        <taxon>Pyramimonas</taxon>
        <taxon>Pyramimonas incertae sedis</taxon>
    </lineage>
</organism>
<keyword evidence="7" id="KW-0812">Transmembrane</keyword>
<evidence type="ECO:0000256" key="5">
    <source>
        <dbReference type="ARBA" id="ARBA00023014"/>
    </source>
</evidence>
<keyword evidence="6" id="KW-0534">Nitrate assimilation</keyword>
<evidence type="ECO:0000259" key="8">
    <source>
        <dbReference type="PROSITE" id="PS51296"/>
    </source>
</evidence>
<keyword evidence="7" id="KW-0472">Membrane</keyword>
<reference evidence="9" key="1">
    <citation type="submission" date="2021-01" db="EMBL/GenBank/DDBJ databases">
        <authorList>
            <person name="Corre E."/>
            <person name="Pelletier E."/>
            <person name="Niang G."/>
            <person name="Scheremetjew M."/>
            <person name="Finn R."/>
            <person name="Kale V."/>
            <person name="Holt S."/>
            <person name="Cochrane G."/>
            <person name="Meng A."/>
            <person name="Brown T."/>
            <person name="Cohen L."/>
        </authorList>
    </citation>
    <scope>NUCLEOTIDE SEQUENCE</scope>
    <source>
        <strain evidence="9">CCMP722</strain>
    </source>
</reference>
<dbReference type="GO" id="GO:0042128">
    <property type="term" value="P:nitrate assimilation"/>
    <property type="evidence" value="ECO:0007669"/>
    <property type="project" value="UniProtKB-KW"/>
</dbReference>
<keyword evidence="1" id="KW-0001">2Fe-2S</keyword>
<proteinExistence type="predicted"/>
<dbReference type="PANTHER" id="PTHR43456">
    <property type="entry name" value="RIESKE (2FE-2S) DOMAIN-CONTAINING PROTEIN"/>
    <property type="match status" value="1"/>
</dbReference>
<keyword evidence="4" id="KW-0408">Iron</keyword>
<feature type="transmembrane region" description="Helical" evidence="7">
    <location>
        <begin position="251"/>
        <end position="270"/>
    </location>
</feature>
<accession>A0A7S0WYB1</accession>
<feature type="domain" description="Rieske" evidence="8">
    <location>
        <begin position="75"/>
        <end position="188"/>
    </location>
</feature>
<evidence type="ECO:0000256" key="3">
    <source>
        <dbReference type="ARBA" id="ARBA00023002"/>
    </source>
</evidence>
<dbReference type="SUPFAM" id="SSF50022">
    <property type="entry name" value="ISP domain"/>
    <property type="match status" value="1"/>
</dbReference>
<evidence type="ECO:0000256" key="6">
    <source>
        <dbReference type="ARBA" id="ARBA00023063"/>
    </source>
</evidence>
<evidence type="ECO:0000256" key="1">
    <source>
        <dbReference type="ARBA" id="ARBA00022714"/>
    </source>
</evidence>
<gene>
    <name evidence="9" type="ORF">POBO1169_LOCUS19916</name>
</gene>
<keyword evidence="2" id="KW-0479">Metal-binding</keyword>
<keyword evidence="3" id="KW-0560">Oxidoreductase</keyword>
<protein>
    <recommendedName>
        <fullName evidence="8">Rieske domain-containing protein</fullName>
    </recommendedName>
</protein>
<dbReference type="InterPro" id="IPR012748">
    <property type="entry name" value="Rieske-like_NirD"/>
</dbReference>
<name>A0A7S0WYB1_9CHLO</name>
<sequence length="305" mass="33171">MSCATMLRMNTVKPSANVTQGRNSMTARAVCRPRRMAKQQFRSCSLTKFQPQAKSVVQRRSVSVQAEAVETAVTWTPVLRAEDMRKGERQMVSAAGKSIMMFYYRNDLVAIESRSPAEGAYSNGFVNARFTQDYCIECPTTATKFSMKTGEIVDWYPNNPVLRAVTPQDTCRPLEVFPVKIDGDTIYVDAANSNLAGTGFVVSETATTAGGADTSLENNNVFGIEPRMYLETGEEITDEASGPASNKLDPATLIISTLAVATIAVAGSATCLYYENLVALGVLWVVGFGVVAKFVLDFQNVEDSQ</sequence>
<dbReference type="GO" id="GO:0046872">
    <property type="term" value="F:metal ion binding"/>
    <property type="evidence" value="ECO:0007669"/>
    <property type="project" value="UniProtKB-KW"/>
</dbReference>
<feature type="transmembrane region" description="Helical" evidence="7">
    <location>
        <begin position="276"/>
        <end position="296"/>
    </location>
</feature>
<dbReference type="PROSITE" id="PS51296">
    <property type="entry name" value="RIESKE"/>
    <property type="match status" value="1"/>
</dbReference>
<evidence type="ECO:0000256" key="7">
    <source>
        <dbReference type="SAM" id="Phobius"/>
    </source>
</evidence>
<dbReference type="Pfam" id="PF13806">
    <property type="entry name" value="Rieske_2"/>
    <property type="match status" value="1"/>
</dbReference>
<dbReference type="EMBL" id="HBFA01039869">
    <property type="protein sequence ID" value="CAD8691213.1"/>
    <property type="molecule type" value="Transcribed_RNA"/>
</dbReference>
<dbReference type="Gene3D" id="2.102.10.10">
    <property type="entry name" value="Rieske [2Fe-2S] iron-sulphur domain"/>
    <property type="match status" value="1"/>
</dbReference>
<keyword evidence="7" id="KW-1133">Transmembrane helix</keyword>
<dbReference type="InterPro" id="IPR017941">
    <property type="entry name" value="Rieske_2Fe-2S"/>
</dbReference>
<evidence type="ECO:0000313" key="9">
    <source>
        <dbReference type="EMBL" id="CAD8691213.1"/>
    </source>
</evidence>
<dbReference type="GO" id="GO:0051537">
    <property type="term" value="F:2 iron, 2 sulfur cluster binding"/>
    <property type="evidence" value="ECO:0007669"/>
    <property type="project" value="UniProtKB-KW"/>
</dbReference>
<dbReference type="CDD" id="cd03467">
    <property type="entry name" value="Rieske"/>
    <property type="match status" value="1"/>
</dbReference>
<dbReference type="PANTHER" id="PTHR43456:SF2">
    <property type="entry name" value="RIESKE (2FE-2S) DOMAIN-CONTAINING PROTEIN"/>
    <property type="match status" value="1"/>
</dbReference>
<evidence type="ECO:0000256" key="2">
    <source>
        <dbReference type="ARBA" id="ARBA00022723"/>
    </source>
</evidence>
<dbReference type="InterPro" id="IPR036922">
    <property type="entry name" value="Rieske_2Fe-2S_sf"/>
</dbReference>